<dbReference type="GO" id="GO:0042277">
    <property type="term" value="F:peptide binding"/>
    <property type="evidence" value="ECO:0007669"/>
    <property type="project" value="TreeGrafter"/>
</dbReference>
<dbReference type="PANTHER" id="PTHR11533:SF301">
    <property type="entry name" value="AMINOPEPTIDASE"/>
    <property type="match status" value="1"/>
</dbReference>
<feature type="transmembrane region" description="Helical" evidence="10">
    <location>
        <begin position="935"/>
        <end position="955"/>
    </location>
</feature>
<dbReference type="GO" id="GO:0006508">
    <property type="term" value="P:proteolysis"/>
    <property type="evidence" value="ECO:0007669"/>
    <property type="project" value="TreeGrafter"/>
</dbReference>
<dbReference type="GO" id="GO:0070006">
    <property type="term" value="F:metalloaminopeptidase activity"/>
    <property type="evidence" value="ECO:0007669"/>
    <property type="project" value="TreeGrafter"/>
</dbReference>
<dbReference type="PANTHER" id="PTHR11533">
    <property type="entry name" value="PROTEASE M1 ZINC METALLOPROTEASE"/>
    <property type="match status" value="1"/>
</dbReference>
<keyword evidence="4 10" id="KW-0645">Protease</keyword>
<dbReference type="GO" id="GO:0005737">
    <property type="term" value="C:cytoplasm"/>
    <property type="evidence" value="ECO:0007669"/>
    <property type="project" value="TreeGrafter"/>
</dbReference>
<reference evidence="16" key="1">
    <citation type="submission" date="2025-08" db="UniProtKB">
        <authorList>
            <consortium name="RefSeq"/>
        </authorList>
    </citation>
    <scope>IDENTIFICATION</scope>
    <source>
        <tissue evidence="16">Whole body</tissue>
    </source>
</reference>
<evidence type="ECO:0000256" key="1">
    <source>
        <dbReference type="ARBA" id="ARBA00004609"/>
    </source>
</evidence>
<keyword evidence="10" id="KW-0812">Transmembrane</keyword>
<dbReference type="Gene3D" id="2.60.40.1730">
    <property type="entry name" value="tricorn interacting facor f3 domain"/>
    <property type="match status" value="1"/>
</dbReference>
<evidence type="ECO:0000256" key="2">
    <source>
        <dbReference type="ARBA" id="ARBA00010136"/>
    </source>
</evidence>
<dbReference type="InterPro" id="IPR014782">
    <property type="entry name" value="Peptidase_M1_dom"/>
</dbReference>
<organism evidence="15 16">
    <name type="scientific">Vanessa tameamea</name>
    <name type="common">Kamehameha butterfly</name>
    <dbReference type="NCBI Taxonomy" id="334116"/>
    <lineage>
        <taxon>Eukaryota</taxon>
        <taxon>Metazoa</taxon>
        <taxon>Ecdysozoa</taxon>
        <taxon>Arthropoda</taxon>
        <taxon>Hexapoda</taxon>
        <taxon>Insecta</taxon>
        <taxon>Pterygota</taxon>
        <taxon>Neoptera</taxon>
        <taxon>Endopterygota</taxon>
        <taxon>Lepidoptera</taxon>
        <taxon>Glossata</taxon>
        <taxon>Ditrysia</taxon>
        <taxon>Papilionoidea</taxon>
        <taxon>Nymphalidae</taxon>
        <taxon>Nymphalinae</taxon>
        <taxon>Vanessa</taxon>
    </lineage>
</organism>
<keyword evidence="10" id="KW-0031">Aminopeptidase</keyword>
<dbReference type="InterPro" id="IPR042097">
    <property type="entry name" value="Aminopeptidase_N-like_N_sf"/>
</dbReference>
<dbReference type="Pfam" id="PF17900">
    <property type="entry name" value="Peptidase_M1_N"/>
    <property type="match status" value="1"/>
</dbReference>
<dbReference type="SUPFAM" id="SSF63737">
    <property type="entry name" value="Leukotriene A4 hydrolase N-terminal domain"/>
    <property type="match status" value="1"/>
</dbReference>
<feature type="domain" description="ERAP1-like C-terminal" evidence="13">
    <location>
        <begin position="595"/>
        <end position="906"/>
    </location>
</feature>
<dbReference type="EC" id="3.4.11.-" evidence="10"/>
<dbReference type="InterPro" id="IPR050344">
    <property type="entry name" value="Peptidase_M1_aminopeptidases"/>
</dbReference>
<dbReference type="GO" id="GO:0043171">
    <property type="term" value="P:peptide catabolic process"/>
    <property type="evidence" value="ECO:0007669"/>
    <property type="project" value="TreeGrafter"/>
</dbReference>
<sequence length="956" mass="109660">MSWFFLSLAFLVLNTTNADNPLWIEEIEELPEFSAQSVSRSADKVYRLPENVVPLEYDIFIDLYFAERIDRPFSFDGREFIVIQATEENVTNIVLHSNVDSINSITLLSDNGETVNLNLIEPYTLEPQYHFLRINLQQAMDLGRNYTLYIDYSNSMNDGPMKRGIWKGWYTDDEGVERIYAATHFQPYNARQAFPCWDEPLFKAVFKLHLSKPSSYIGTYSNTGIENTDTLENNRTRDNFLESPKMSSYLVTFLVSESFKVIASNTSFTPAIRIVGRSNTAGLGDHALDLTVKMTEYFDDYFKIPYSSLHPNLLNDHISSPDWASAGTENWGMVSYRELYLIIDPRETIMSVEHYATTLVSHELAHKWFGNLITCFWWSNTWINEGFASYFGYIAAHQMFPQYDLHEHFNSRYLQTSLNFDSGVTTVPLNHDVNSPAQVTGHFGTISYSKGAAFLRMLGDMITPGTFQKACQYFLLNNPYEATDQYDLYDAFAKAIDEDRTLNEYSNFNFTDFYRIWVNEAGYPLLTVEVNYITGEMALTQERFFLSASAGTTDQIYPIPITYSSKAKPDFTNLTASYMLTSKQAIIQKEAADEWVIFNNQQHGHYRVNYDVKTWNLISEALLNDPESIHYLNRAQIVNDVFALMRANKLTYRFGFHIIKFLRNEINYHVWNPAISGYTWLRNRLRHLPESQATFDSYLLSYMDYVINTLGYEPASNESVTITLTRQEVLHFACTLGHEICIQNSRDKFISMRDQGAWVDPRIRRHVYIAGVRQGGQQDFEFLLNRYRNSNFANDQLEILRALGATRDPQLLTRYLEFTLDKAVRSHDKATSFNYALLGNPENAHTVLQFVKNNINAIRVAYVEEAPPNPVHTALSNLAAYLDEAGLVEYQEWLRSTQTNTAQFNSAISAISSARNNMAWGTANVDMILNAARDGATNVMMSTLLISIMAVIAVFL</sequence>
<feature type="domain" description="Peptidase M1 membrane alanine aminopeptidase" evidence="12">
    <location>
        <begin position="287"/>
        <end position="498"/>
    </location>
</feature>
<keyword evidence="5 10" id="KW-0479">Metal-binding</keyword>
<evidence type="ECO:0000259" key="13">
    <source>
        <dbReference type="Pfam" id="PF11838"/>
    </source>
</evidence>
<evidence type="ECO:0000313" key="15">
    <source>
        <dbReference type="Proteomes" id="UP001652626"/>
    </source>
</evidence>
<dbReference type="Gene3D" id="1.25.50.20">
    <property type="match status" value="1"/>
</dbReference>
<keyword evidence="8 10" id="KW-0482">Metalloprotease</keyword>
<evidence type="ECO:0000256" key="4">
    <source>
        <dbReference type="ARBA" id="ARBA00022670"/>
    </source>
</evidence>
<dbReference type="AlphaFoldDB" id="A0A8B8HHG7"/>
<dbReference type="Proteomes" id="UP001652626">
    <property type="component" value="Chromosome 7"/>
</dbReference>
<evidence type="ECO:0000256" key="7">
    <source>
        <dbReference type="ARBA" id="ARBA00022833"/>
    </source>
</evidence>
<feature type="domain" description="Aminopeptidase N-like N-terminal" evidence="14">
    <location>
        <begin position="53"/>
        <end position="250"/>
    </location>
</feature>
<protein>
    <recommendedName>
        <fullName evidence="10">Aminopeptidase</fullName>
        <ecNumber evidence="10">3.4.11.-</ecNumber>
    </recommendedName>
</protein>
<dbReference type="InterPro" id="IPR034016">
    <property type="entry name" value="M1_APN-typ"/>
</dbReference>
<comment type="subcellular location">
    <subcellularLocation>
        <location evidence="1">Cell membrane</location>
        <topology evidence="1">Lipid-anchor</topology>
        <topology evidence="1">GPI-anchor</topology>
    </subcellularLocation>
</comment>
<dbReference type="InterPro" id="IPR045357">
    <property type="entry name" value="Aminopeptidase_N-like_N"/>
</dbReference>
<evidence type="ECO:0000256" key="6">
    <source>
        <dbReference type="ARBA" id="ARBA00022801"/>
    </source>
</evidence>
<proteinExistence type="inferred from homology"/>
<keyword evidence="10" id="KW-1133">Transmembrane helix</keyword>
<keyword evidence="3" id="KW-0336">GPI-anchor</keyword>
<evidence type="ECO:0000256" key="3">
    <source>
        <dbReference type="ARBA" id="ARBA00022622"/>
    </source>
</evidence>
<evidence type="ECO:0000256" key="11">
    <source>
        <dbReference type="SAM" id="SignalP"/>
    </source>
</evidence>
<dbReference type="InterPro" id="IPR027268">
    <property type="entry name" value="Peptidase_M4/M1_CTD_sf"/>
</dbReference>
<keyword evidence="11" id="KW-0732">Signal</keyword>
<dbReference type="GO" id="GO:0005615">
    <property type="term" value="C:extracellular space"/>
    <property type="evidence" value="ECO:0007669"/>
    <property type="project" value="TreeGrafter"/>
</dbReference>
<evidence type="ECO:0000313" key="16">
    <source>
        <dbReference type="RefSeq" id="XP_026484284.2"/>
    </source>
</evidence>
<evidence type="ECO:0000256" key="5">
    <source>
        <dbReference type="ARBA" id="ARBA00022723"/>
    </source>
</evidence>
<keyword evidence="15" id="KW-1185">Reference proteome</keyword>
<dbReference type="InterPro" id="IPR024571">
    <property type="entry name" value="ERAP1-like_C_dom"/>
</dbReference>
<keyword evidence="7 10" id="KW-0862">Zinc</keyword>
<dbReference type="InterPro" id="IPR001930">
    <property type="entry name" value="Peptidase_M1"/>
</dbReference>
<comment type="similarity">
    <text evidence="2 10">Belongs to the peptidase M1 family.</text>
</comment>
<dbReference type="OrthoDB" id="10031169at2759"/>
<evidence type="ECO:0000256" key="10">
    <source>
        <dbReference type="RuleBase" id="RU364040"/>
    </source>
</evidence>
<dbReference type="PRINTS" id="PR00756">
    <property type="entry name" value="ALADIPTASE"/>
</dbReference>
<dbReference type="GO" id="GO:0008270">
    <property type="term" value="F:zinc ion binding"/>
    <property type="evidence" value="ECO:0007669"/>
    <property type="project" value="TreeGrafter"/>
</dbReference>
<gene>
    <name evidence="16" type="primary">LOC113392203</name>
</gene>
<keyword evidence="10" id="KW-0472">Membrane</keyword>
<evidence type="ECO:0000256" key="9">
    <source>
        <dbReference type="ARBA" id="ARBA00023288"/>
    </source>
</evidence>
<name>A0A8B8HHG7_VANTA</name>
<dbReference type="Gene3D" id="2.60.40.1910">
    <property type="match status" value="1"/>
</dbReference>
<dbReference type="RefSeq" id="XP_026484284.2">
    <property type="nucleotide sequence ID" value="XM_026628499.2"/>
</dbReference>
<comment type="cofactor">
    <cofactor evidence="10">
        <name>Zn(2+)</name>
        <dbReference type="ChEBI" id="CHEBI:29105"/>
    </cofactor>
    <text evidence="10">Binds 1 zinc ion per subunit.</text>
</comment>
<accession>A0A8B8HHG7</accession>
<keyword evidence="9" id="KW-0449">Lipoprotein</keyword>
<dbReference type="SUPFAM" id="SSF55486">
    <property type="entry name" value="Metalloproteases ('zincins'), catalytic domain"/>
    <property type="match status" value="1"/>
</dbReference>
<dbReference type="GeneID" id="113392203"/>
<dbReference type="Gene3D" id="1.10.390.10">
    <property type="entry name" value="Neutral Protease Domain 2"/>
    <property type="match status" value="1"/>
</dbReference>
<keyword evidence="3" id="KW-0325">Glycoprotein</keyword>
<evidence type="ECO:0000256" key="8">
    <source>
        <dbReference type="ARBA" id="ARBA00023049"/>
    </source>
</evidence>
<dbReference type="Pfam" id="PF11838">
    <property type="entry name" value="ERAP1_C"/>
    <property type="match status" value="1"/>
</dbReference>
<dbReference type="CDD" id="cd09601">
    <property type="entry name" value="M1_APN-Q_like"/>
    <property type="match status" value="1"/>
</dbReference>
<dbReference type="Pfam" id="PF01433">
    <property type="entry name" value="Peptidase_M1"/>
    <property type="match status" value="1"/>
</dbReference>
<feature type="chain" id="PRO_5045233081" description="Aminopeptidase" evidence="11">
    <location>
        <begin position="19"/>
        <end position="956"/>
    </location>
</feature>
<dbReference type="GO" id="GO:0016020">
    <property type="term" value="C:membrane"/>
    <property type="evidence" value="ECO:0007669"/>
    <property type="project" value="TreeGrafter"/>
</dbReference>
<evidence type="ECO:0000259" key="12">
    <source>
        <dbReference type="Pfam" id="PF01433"/>
    </source>
</evidence>
<feature type="signal peptide" evidence="11">
    <location>
        <begin position="1"/>
        <end position="18"/>
    </location>
</feature>
<evidence type="ECO:0000259" key="14">
    <source>
        <dbReference type="Pfam" id="PF17900"/>
    </source>
</evidence>
<keyword evidence="6 10" id="KW-0378">Hydrolase</keyword>
<dbReference type="OMA" id="IALKYDC"/>